<feature type="compositionally biased region" description="Polar residues" evidence="1">
    <location>
        <begin position="179"/>
        <end position="199"/>
    </location>
</feature>
<sequence length="440" mass="48821">MVDTSPVPNLDLGDDREIFTVSNAKNIVGLYLCTSSNTNHYDLLTLFIDLRKRDGVDFAKCNDGHIGALPISIDLKLTSLQVLGGPEKIISSLLAVDGSHQLGNYTVWSVEGQLLRLDVDISNFHALCADDPGAELEKVKAGRIGRSCLLNMTIKHSPDSGGSWTGQAVARQLNMNSMTPRNSVSRRGSTGSVEMSPTPTKGEWALRADLEGQFEEVSEALCVDTSVTTATKIIFFPEMYSGNIFMTDITLFSEIAAHISIEIMAEGDPRLARRSRLFQSDPINLRVEEIDFKPRRQPAVVLTFNAEEIFGTVDDVMLMKMGGKSNAQLVSNCSKFRIGCYVIDFSATRAGASMPTEKEVYDYVSTELGPLGEALECMNVDQVYRLLEEKFSYFHHVASDNEVNLFKMRVWSCLRLYTIHTLMHYPPPNLDDFSEIMASI</sequence>
<keyword evidence="3" id="KW-1185">Reference proteome</keyword>
<gene>
    <name evidence="2" type="ORF">ADEAN_000646400</name>
</gene>
<feature type="region of interest" description="Disordered" evidence="1">
    <location>
        <begin position="179"/>
        <end position="200"/>
    </location>
</feature>
<organism evidence="2 3">
    <name type="scientific">Angomonas deanei</name>
    <dbReference type="NCBI Taxonomy" id="59799"/>
    <lineage>
        <taxon>Eukaryota</taxon>
        <taxon>Discoba</taxon>
        <taxon>Euglenozoa</taxon>
        <taxon>Kinetoplastea</taxon>
        <taxon>Metakinetoplastina</taxon>
        <taxon>Trypanosomatida</taxon>
        <taxon>Trypanosomatidae</taxon>
        <taxon>Strigomonadinae</taxon>
        <taxon>Angomonas</taxon>
    </lineage>
</organism>
<dbReference type="VEuPathDB" id="TriTrypDB:ADEAN_000646400"/>
<protein>
    <submittedName>
        <fullName evidence="2">Uncharacterized protein</fullName>
    </submittedName>
</protein>
<name>A0A7G2CJ51_9TRYP</name>
<dbReference type="AlphaFoldDB" id="A0A7G2CJ51"/>
<proteinExistence type="predicted"/>
<evidence type="ECO:0000313" key="3">
    <source>
        <dbReference type="Proteomes" id="UP000515908"/>
    </source>
</evidence>
<dbReference type="EMBL" id="LR877156">
    <property type="protein sequence ID" value="CAD2218971.1"/>
    <property type="molecule type" value="Genomic_DNA"/>
</dbReference>
<evidence type="ECO:0000313" key="2">
    <source>
        <dbReference type="EMBL" id="CAD2218971.1"/>
    </source>
</evidence>
<evidence type="ECO:0000256" key="1">
    <source>
        <dbReference type="SAM" id="MobiDB-lite"/>
    </source>
</evidence>
<reference evidence="2 3" key="1">
    <citation type="submission" date="2020-08" db="EMBL/GenBank/DDBJ databases">
        <authorList>
            <person name="Newling K."/>
            <person name="Davey J."/>
            <person name="Forrester S."/>
        </authorList>
    </citation>
    <scope>NUCLEOTIDE SEQUENCE [LARGE SCALE GENOMIC DNA]</scope>
    <source>
        <strain evidence="3">Crithidia deanei Carvalho (ATCC PRA-265)</strain>
    </source>
</reference>
<dbReference type="Proteomes" id="UP000515908">
    <property type="component" value="Chromosome 12"/>
</dbReference>
<accession>A0A7G2CJ51</accession>